<sequence>MAVDDVTMTRWRRLCALLDDDPELWPSVQATLEDPPADPWTSLLDGLDDAGALAYLDRQDQGSELADALAGVPRVRDARLDGAPLDLGPVTDTDGDVPTAVRAADRVLAPAGLCLLHLDEDSDAYPLVVVRAVDRPEIEQLVAELGHTTTLR</sequence>
<organism evidence="2 3">
    <name type="scientific">Klenkia sesuvii</name>
    <dbReference type="NCBI Taxonomy" id="3103137"/>
    <lineage>
        <taxon>Bacteria</taxon>
        <taxon>Bacillati</taxon>
        <taxon>Actinomycetota</taxon>
        <taxon>Actinomycetes</taxon>
        <taxon>Geodermatophilales</taxon>
        <taxon>Geodermatophilaceae</taxon>
        <taxon>Klenkia</taxon>
    </lineage>
</organism>
<name>A0ABU8E0I8_9ACTN</name>
<evidence type="ECO:0000313" key="3">
    <source>
        <dbReference type="Proteomes" id="UP001361570"/>
    </source>
</evidence>
<protein>
    <recommendedName>
        <fullName evidence="1">DUF6630 domain-containing protein</fullName>
    </recommendedName>
</protein>
<feature type="domain" description="DUF6630" evidence="1">
    <location>
        <begin position="10"/>
        <end position="149"/>
    </location>
</feature>
<dbReference type="Proteomes" id="UP001361570">
    <property type="component" value="Unassembled WGS sequence"/>
</dbReference>
<proteinExistence type="predicted"/>
<dbReference type="InterPro" id="IPR046582">
    <property type="entry name" value="DUF6630"/>
</dbReference>
<gene>
    <name evidence="2" type="ORF">TEK04_19000</name>
</gene>
<dbReference type="Pfam" id="PF20335">
    <property type="entry name" value="DUF6630"/>
    <property type="match status" value="1"/>
</dbReference>
<keyword evidence="3" id="KW-1185">Reference proteome</keyword>
<accession>A0ABU8E0I8</accession>
<evidence type="ECO:0000313" key="2">
    <source>
        <dbReference type="EMBL" id="MEI4273814.1"/>
    </source>
</evidence>
<reference evidence="2 3" key="1">
    <citation type="submission" date="2024-03" db="EMBL/GenBank/DDBJ databases">
        <title>Draft genome sequence of Klenkia sp. LSe6-5.</title>
        <authorList>
            <person name="Duangmal K."/>
            <person name="Chantavorakit T."/>
        </authorList>
    </citation>
    <scope>NUCLEOTIDE SEQUENCE [LARGE SCALE GENOMIC DNA]</scope>
    <source>
        <strain evidence="2 3">LSe6-5</strain>
    </source>
</reference>
<comment type="caution">
    <text evidence="2">The sequence shown here is derived from an EMBL/GenBank/DDBJ whole genome shotgun (WGS) entry which is preliminary data.</text>
</comment>
<evidence type="ECO:0000259" key="1">
    <source>
        <dbReference type="Pfam" id="PF20335"/>
    </source>
</evidence>
<dbReference type="EMBL" id="JBAPLU010000027">
    <property type="protein sequence ID" value="MEI4273814.1"/>
    <property type="molecule type" value="Genomic_DNA"/>
</dbReference>
<dbReference type="RefSeq" id="WP_336405930.1">
    <property type="nucleotide sequence ID" value="NZ_JBAPLU010000027.1"/>
</dbReference>